<feature type="non-terminal residue" evidence="2">
    <location>
        <position position="1"/>
    </location>
</feature>
<organism evidence="2 3">
    <name type="scientific">Ancylostoma caninum</name>
    <name type="common">Dog hookworm</name>
    <dbReference type="NCBI Taxonomy" id="29170"/>
    <lineage>
        <taxon>Eukaryota</taxon>
        <taxon>Metazoa</taxon>
        <taxon>Ecdysozoa</taxon>
        <taxon>Nematoda</taxon>
        <taxon>Chromadorea</taxon>
        <taxon>Rhabditida</taxon>
        <taxon>Rhabditina</taxon>
        <taxon>Rhabditomorpha</taxon>
        <taxon>Strongyloidea</taxon>
        <taxon>Ancylostomatidae</taxon>
        <taxon>Ancylostomatinae</taxon>
        <taxon>Ancylostoma</taxon>
    </lineage>
</organism>
<dbReference type="STRING" id="29170.A0A368F335"/>
<evidence type="ECO:0000259" key="1">
    <source>
        <dbReference type="Pfam" id="PF13764"/>
    </source>
</evidence>
<dbReference type="OrthoDB" id="30336at2759"/>
<comment type="caution">
    <text evidence="2">The sequence shown here is derived from an EMBL/GenBank/DDBJ whole genome shotgun (WGS) entry which is preliminary data.</text>
</comment>
<dbReference type="InterPro" id="IPR025704">
    <property type="entry name" value="E3_Ub_ligase_UBR4_C"/>
</dbReference>
<keyword evidence="3" id="KW-1185">Reference proteome</keyword>
<feature type="domain" description="E3 ubiquitin ligase UBR4 C-terminal" evidence="1">
    <location>
        <begin position="1"/>
        <end position="61"/>
    </location>
</feature>
<dbReference type="AlphaFoldDB" id="A0A368F335"/>
<dbReference type="Proteomes" id="UP000252519">
    <property type="component" value="Unassembled WGS sequence"/>
</dbReference>
<name>A0A368F335_ANCCA</name>
<sequence>HNAGAKCNVLTPIASGTASEADWAAAVNRYQTDLEVAAAVPPLCRAIVFVDICELIDVFRKVSSKWVCNHSKRSSESI</sequence>
<dbReference type="Pfam" id="PF13764">
    <property type="entry name" value="E3_UbLigase_R4"/>
    <property type="match status" value="1"/>
</dbReference>
<gene>
    <name evidence="2" type="ORF">ANCCAN_27758</name>
</gene>
<proteinExistence type="predicted"/>
<accession>A0A368F335</accession>
<reference evidence="2 3" key="1">
    <citation type="submission" date="2014-10" db="EMBL/GenBank/DDBJ databases">
        <title>Draft genome of the hookworm Ancylostoma caninum.</title>
        <authorList>
            <person name="Mitreva M."/>
        </authorList>
    </citation>
    <scope>NUCLEOTIDE SEQUENCE [LARGE SCALE GENOMIC DNA]</scope>
    <source>
        <strain evidence="2 3">Baltimore</strain>
    </source>
</reference>
<evidence type="ECO:0000313" key="3">
    <source>
        <dbReference type="Proteomes" id="UP000252519"/>
    </source>
</evidence>
<evidence type="ECO:0000313" key="2">
    <source>
        <dbReference type="EMBL" id="RCN26514.1"/>
    </source>
</evidence>
<protein>
    <recommendedName>
        <fullName evidence="1">E3 ubiquitin ligase UBR4 C-terminal domain-containing protein</fullName>
    </recommendedName>
</protein>
<dbReference type="EMBL" id="JOJR01007023">
    <property type="protein sequence ID" value="RCN26514.1"/>
    <property type="molecule type" value="Genomic_DNA"/>
</dbReference>